<keyword evidence="2" id="KW-0812">Transmembrane</keyword>
<evidence type="ECO:0000313" key="4">
    <source>
        <dbReference type="Proteomes" id="UP000094578"/>
    </source>
</evidence>
<sequence length="206" mass="24038">MRFVEKDWTTAMIRRKKSVRGGVFVVVLILLIIAIASLLWMGNARLNTVIDHSEQSNLALAKKLEQYQQKLTHVQNNYVDLREDTAIHDMTHQIEDYLATDDFVVNKVYFYKDTSHHLDYLYIDIYNQPNMEASYSAQGVYNLPDQQLKVKCEQMITDVQDYYGEGEFLPIWNKDTVVYLTINNYEIGNNTNGKFELTAKLNNRNP</sequence>
<organism evidence="3 4">
    <name type="scientific">Paenibacillus nuruki</name>
    <dbReference type="NCBI Taxonomy" id="1886670"/>
    <lineage>
        <taxon>Bacteria</taxon>
        <taxon>Bacillati</taxon>
        <taxon>Bacillota</taxon>
        <taxon>Bacilli</taxon>
        <taxon>Bacillales</taxon>
        <taxon>Paenibacillaceae</taxon>
        <taxon>Paenibacillus</taxon>
    </lineage>
</organism>
<proteinExistence type="predicted"/>
<keyword evidence="2" id="KW-1133">Transmembrane helix</keyword>
<protein>
    <submittedName>
        <fullName evidence="3">Uncharacterized protein</fullName>
    </submittedName>
</protein>
<evidence type="ECO:0000313" key="3">
    <source>
        <dbReference type="EMBL" id="ODP26181.1"/>
    </source>
</evidence>
<gene>
    <name evidence="3" type="ORF">PTI45_04475</name>
</gene>
<reference evidence="3 4" key="1">
    <citation type="submission" date="2016-08" db="EMBL/GenBank/DDBJ databases">
        <title>Genome sequencing of Paenibacillus sp. TI45-13ar, isolated from Korean traditional nuruk.</title>
        <authorList>
            <person name="Kim S.-J."/>
        </authorList>
    </citation>
    <scope>NUCLEOTIDE SEQUENCE [LARGE SCALE GENOMIC DNA]</scope>
    <source>
        <strain evidence="3 4">TI45-13ar</strain>
    </source>
</reference>
<evidence type="ECO:0000256" key="1">
    <source>
        <dbReference type="SAM" id="Coils"/>
    </source>
</evidence>
<dbReference type="EMBL" id="MDER01000090">
    <property type="protein sequence ID" value="ODP26181.1"/>
    <property type="molecule type" value="Genomic_DNA"/>
</dbReference>
<keyword evidence="4" id="KW-1185">Reference proteome</keyword>
<keyword evidence="2" id="KW-0472">Membrane</keyword>
<keyword evidence="1" id="KW-0175">Coiled coil</keyword>
<evidence type="ECO:0000256" key="2">
    <source>
        <dbReference type="SAM" id="Phobius"/>
    </source>
</evidence>
<accession>A0A1E3KXZ4</accession>
<name>A0A1E3KXZ4_9BACL</name>
<dbReference type="RefSeq" id="WP_069329785.1">
    <property type="nucleotide sequence ID" value="NZ_MDER01000090.1"/>
</dbReference>
<dbReference type="AlphaFoldDB" id="A0A1E3KXZ4"/>
<feature type="transmembrane region" description="Helical" evidence="2">
    <location>
        <begin position="21"/>
        <end position="41"/>
    </location>
</feature>
<dbReference type="Proteomes" id="UP000094578">
    <property type="component" value="Unassembled WGS sequence"/>
</dbReference>
<feature type="coiled-coil region" evidence="1">
    <location>
        <begin position="50"/>
        <end position="84"/>
    </location>
</feature>
<comment type="caution">
    <text evidence="3">The sequence shown here is derived from an EMBL/GenBank/DDBJ whole genome shotgun (WGS) entry which is preliminary data.</text>
</comment>